<organism evidence="10 11">
    <name type="scientific">Desulfosporosinus lacus DSM 15449</name>
    <dbReference type="NCBI Taxonomy" id="1121420"/>
    <lineage>
        <taxon>Bacteria</taxon>
        <taxon>Bacillati</taxon>
        <taxon>Bacillota</taxon>
        <taxon>Clostridia</taxon>
        <taxon>Eubacteriales</taxon>
        <taxon>Desulfitobacteriaceae</taxon>
        <taxon>Desulfosporosinus</taxon>
    </lineage>
</organism>
<dbReference type="EMBL" id="FQXJ01000018">
    <property type="protein sequence ID" value="SHI44311.1"/>
    <property type="molecule type" value="Genomic_DNA"/>
</dbReference>
<dbReference type="PROSITE" id="PS00198">
    <property type="entry name" value="4FE4S_FER_1"/>
    <property type="match status" value="1"/>
</dbReference>
<dbReference type="PROSITE" id="PS51379">
    <property type="entry name" value="4FE4S_FER_2"/>
    <property type="match status" value="1"/>
</dbReference>
<dbReference type="InterPro" id="IPR017900">
    <property type="entry name" value="4Fe4S_Fe_S_CS"/>
</dbReference>
<proteinExistence type="predicted"/>
<dbReference type="GO" id="GO:0052693">
    <property type="term" value="F:epoxyqueuosine reductase activity"/>
    <property type="evidence" value="ECO:0007669"/>
    <property type="project" value="TreeGrafter"/>
</dbReference>
<keyword evidence="3" id="KW-0819">tRNA processing</keyword>
<dbReference type="GO" id="GO:0051539">
    <property type="term" value="F:4 iron, 4 sulfur cluster binding"/>
    <property type="evidence" value="ECO:0007669"/>
    <property type="project" value="UniProtKB-KW"/>
</dbReference>
<dbReference type="InterPro" id="IPR017896">
    <property type="entry name" value="4Fe4S_Fe-S-bd"/>
</dbReference>
<dbReference type="OrthoDB" id="9784571at2"/>
<dbReference type="GO" id="GO:0008616">
    <property type="term" value="P:tRNA queuosine(34) biosynthetic process"/>
    <property type="evidence" value="ECO:0007669"/>
    <property type="project" value="UniProtKB-KW"/>
</dbReference>
<protein>
    <submittedName>
        <fullName evidence="10">Epoxyqueuosine reductase</fullName>
    </submittedName>
</protein>
<reference evidence="11" key="1">
    <citation type="submission" date="2016-11" db="EMBL/GenBank/DDBJ databases">
        <authorList>
            <person name="Varghese N."/>
            <person name="Submissions S."/>
        </authorList>
    </citation>
    <scope>NUCLEOTIDE SEQUENCE [LARGE SCALE GENOMIC DNA]</scope>
    <source>
        <strain evidence="11">DSM 15449</strain>
    </source>
</reference>
<gene>
    <name evidence="10" type="ORF">SAMN02746098_04096</name>
</gene>
<evidence type="ECO:0000259" key="9">
    <source>
        <dbReference type="PROSITE" id="PS51379"/>
    </source>
</evidence>
<dbReference type="STRING" id="1121420.SAMN02746098_04096"/>
<dbReference type="GO" id="GO:0046872">
    <property type="term" value="F:metal ion binding"/>
    <property type="evidence" value="ECO:0007669"/>
    <property type="project" value="UniProtKB-KW"/>
</dbReference>
<dbReference type="Pfam" id="PF13484">
    <property type="entry name" value="Fer4_16"/>
    <property type="match status" value="1"/>
</dbReference>
<evidence type="ECO:0000256" key="5">
    <source>
        <dbReference type="ARBA" id="ARBA00022785"/>
    </source>
</evidence>
<keyword evidence="11" id="KW-1185">Reference proteome</keyword>
<dbReference type="NCBIfam" id="TIGR00276">
    <property type="entry name" value="tRNA epoxyqueuosine(34) reductase QueG"/>
    <property type="match status" value="1"/>
</dbReference>
<dbReference type="Pfam" id="PF08331">
    <property type="entry name" value="QueG_DUF1730"/>
    <property type="match status" value="1"/>
</dbReference>
<feature type="domain" description="4Fe-4S ferredoxin-type" evidence="9">
    <location>
        <begin position="177"/>
        <end position="206"/>
    </location>
</feature>
<dbReference type="InterPro" id="IPR013542">
    <property type="entry name" value="QueG_DUF1730"/>
</dbReference>
<dbReference type="PANTHER" id="PTHR30002">
    <property type="entry name" value="EPOXYQUEUOSINE REDUCTASE"/>
    <property type="match status" value="1"/>
</dbReference>
<dbReference type="Gene3D" id="3.30.70.20">
    <property type="match status" value="1"/>
</dbReference>
<keyword evidence="1" id="KW-0004">4Fe-4S</keyword>
<keyword evidence="4" id="KW-0479">Metal-binding</keyword>
<dbReference type="InterPro" id="IPR004453">
    <property type="entry name" value="QueG"/>
</dbReference>
<evidence type="ECO:0000256" key="7">
    <source>
        <dbReference type="ARBA" id="ARBA00023004"/>
    </source>
</evidence>
<name>A0A1M6B6E7_9FIRM</name>
<dbReference type="Proteomes" id="UP000183954">
    <property type="component" value="Unassembled WGS sequence"/>
</dbReference>
<evidence type="ECO:0000256" key="3">
    <source>
        <dbReference type="ARBA" id="ARBA00022694"/>
    </source>
</evidence>
<sequence>MDILKQTQWKMNIKKWASELGFVSVGFTTAEPIDSLAPFLQARIDQGLATPFESKEINRRIDPQADWQDCQTVVVLAFPLPLTVPLQEGEGIIARSAVGEDYHRVISRKINQLVDTMVKNSWLGSSRFQVDTGPLVERAFATRAGIGWIGRNQQLIIPGQGSFVVLALLLLDQEIIPDEPLPPGQCGSCQKCVQACPAQILGKEPFAANKCVSYLTQSKEVLTPEEQHLFGLRIFGCDTCQEVCPHNQNWLGKEQLSTDLSASLSTTPIPHSRGVSLLETLNLTKGEFVKHYKVTAAGWRGKGVLQRNAFLALGNAQVNRSDQWLKDCEKDKSVPPMILPYLQDSSERCE</sequence>
<accession>A0A1M6B6E7</accession>
<evidence type="ECO:0000256" key="4">
    <source>
        <dbReference type="ARBA" id="ARBA00022723"/>
    </source>
</evidence>
<keyword evidence="6" id="KW-0560">Oxidoreductase</keyword>
<evidence type="ECO:0000256" key="8">
    <source>
        <dbReference type="ARBA" id="ARBA00023014"/>
    </source>
</evidence>
<evidence type="ECO:0000256" key="6">
    <source>
        <dbReference type="ARBA" id="ARBA00023002"/>
    </source>
</evidence>
<keyword evidence="8" id="KW-0411">Iron-sulfur</keyword>
<dbReference type="SUPFAM" id="SSF46548">
    <property type="entry name" value="alpha-helical ferredoxin"/>
    <property type="match status" value="1"/>
</dbReference>
<keyword evidence="5" id="KW-0671">Queuosine biosynthesis</keyword>
<dbReference type="RefSeq" id="WP_073031727.1">
    <property type="nucleotide sequence ID" value="NZ_FQXJ01000018.1"/>
</dbReference>
<keyword evidence="7" id="KW-0408">Iron</keyword>
<evidence type="ECO:0000256" key="2">
    <source>
        <dbReference type="ARBA" id="ARBA00022490"/>
    </source>
</evidence>
<dbReference type="PANTHER" id="PTHR30002:SF4">
    <property type="entry name" value="EPOXYQUEUOSINE REDUCTASE"/>
    <property type="match status" value="1"/>
</dbReference>
<dbReference type="AlphaFoldDB" id="A0A1M6B6E7"/>
<evidence type="ECO:0000313" key="10">
    <source>
        <dbReference type="EMBL" id="SHI44311.1"/>
    </source>
</evidence>
<evidence type="ECO:0000256" key="1">
    <source>
        <dbReference type="ARBA" id="ARBA00022485"/>
    </source>
</evidence>
<keyword evidence="2" id="KW-0963">Cytoplasm</keyword>
<evidence type="ECO:0000313" key="11">
    <source>
        <dbReference type="Proteomes" id="UP000183954"/>
    </source>
</evidence>